<dbReference type="InterPro" id="IPR041171">
    <property type="entry name" value="SDR_Ig"/>
</dbReference>
<feature type="domain" description="SDR-like Ig" evidence="13">
    <location>
        <begin position="215"/>
        <end position="308"/>
    </location>
</feature>
<evidence type="ECO:0000259" key="11">
    <source>
        <dbReference type="Pfam" id="PF05737"/>
    </source>
</evidence>
<evidence type="ECO:0000256" key="4">
    <source>
        <dbReference type="ARBA" id="ARBA00022525"/>
    </source>
</evidence>
<dbReference type="SUPFAM" id="SSF49401">
    <property type="entry name" value="Bacterial adhesins"/>
    <property type="match status" value="6"/>
</dbReference>
<evidence type="ECO:0000256" key="1">
    <source>
        <dbReference type="ARBA" id="ARBA00004168"/>
    </source>
</evidence>
<feature type="domain" description="SpaA-like prealbumin fold" evidence="12">
    <location>
        <begin position="1344"/>
        <end position="1426"/>
    </location>
</feature>
<evidence type="ECO:0008006" key="16">
    <source>
        <dbReference type="Google" id="ProtNLM"/>
    </source>
</evidence>
<dbReference type="RefSeq" id="WP_128685371.1">
    <property type="nucleotide sequence ID" value="NZ_CP029684.2"/>
</dbReference>
<keyword evidence="8" id="KW-0472">Membrane</keyword>
<dbReference type="InterPro" id="IPR013783">
    <property type="entry name" value="Ig-like_fold"/>
</dbReference>
<evidence type="ECO:0000259" key="13">
    <source>
        <dbReference type="Pfam" id="PF17961"/>
    </source>
</evidence>
<evidence type="ECO:0000256" key="3">
    <source>
        <dbReference type="ARBA" id="ARBA00022512"/>
    </source>
</evidence>
<dbReference type="Gene3D" id="2.60.40.740">
    <property type="match status" value="5"/>
</dbReference>
<accession>A0ABX5QKP2</accession>
<dbReference type="Pfam" id="PF00746">
    <property type="entry name" value="Gram_pos_anchor"/>
    <property type="match status" value="1"/>
</dbReference>
<evidence type="ECO:0000256" key="6">
    <source>
        <dbReference type="ARBA" id="ARBA00023088"/>
    </source>
</evidence>
<name>A0ABX5QKP2_9LACO</name>
<dbReference type="InterPro" id="IPR019931">
    <property type="entry name" value="LPXTG_anchor"/>
</dbReference>
<comment type="similarity">
    <text evidence="2">Belongs to the serine-aspartate repeat-containing protein (SDr) family.</text>
</comment>
<dbReference type="InterPro" id="IPR041033">
    <property type="entry name" value="SpaA_PFL_dom_1"/>
</dbReference>
<evidence type="ECO:0000313" key="14">
    <source>
        <dbReference type="EMBL" id="QAS69346.1"/>
    </source>
</evidence>
<dbReference type="InterPro" id="IPR008966">
    <property type="entry name" value="Adhesion_dom_sf"/>
</dbReference>
<keyword evidence="3" id="KW-0134">Cell wall</keyword>
<keyword evidence="8" id="KW-0812">Transmembrane</keyword>
<dbReference type="Gene3D" id="2.60.40.1280">
    <property type="match status" value="1"/>
</dbReference>
<sequence length="1773" mass="187876">MNKMFQRLYAILMALVISFQYVGIGAQAVSATTSDSSDNSIHLTSLLPVSGSTNEFTLKVHVTATTDSDYKIALDSPLAFKTAAEQQSKDTDLVSYLLNDDNVEIKAKAGTDNDVSISLNLDSSKIAETSQIKLTYETQSVSADIASQTAASSSSSSAASSSAATVKKAATVRSAAVTDPHDISQYLPASDNGTIIDSADFKFTDSKGNSVDPTKVDQNTNITLDYNWSIPNKLSGHTLASGDYFTFKLPAGVQYKAGQGDLGTYGTYTIAADGTVTFTFNDNVNTNDTISGTFGYTSQITSTTTTGEQTITIPTKTEPSTTTIVVNPNGGNTIAKTGTLTGANSSNNNPTGITWDVTINTIGAELDNATVIDPMPSSTDGTVPTTLKTTTIYPLTVNLNGNVTSTGPALVAGTDYTVDGSGKITFIGKYAKTYSAFKIEYTSDIDSSKLPDDGGQVSFKNTATLSNNGTNYPASATVDANYGKLIAKSYDGQDNNGSQKYNWHIDYNYGEKSLAANTSIVDTLSTGQAFSGTPTLVYEDGTTVDASLYAITYNSDKSQMTVTFPNGLTKGVKISYQSQLTDPNDTNTVISNSASSNGQTSDPGNQTVGQQGLTKSLGDVDYNSKTLTWNFDINMARQDMSNWSMTDTAPNGLTVIPTSFVLKDKDTGVTYKEGTDYTVTIDSVGSGFTIEFSGSLKSHAKDWYTLSYQTTFDTNNLPSSGKWTNNATTTWTDQSGKTHHNDGSADFTPNDDFKNDGSKSGAYNAVNKHITWTVVGNYNQRTLTSASIVDPIIGNQTYVADSAKLYEATINKDGSYNLGTQVTTTSINYDSGTKTITANLPEGSTKTYVLTFDTDLSGTLIGVNPSSPETSTPYTNTATYTNNSKSSDLTASISIPKAGEYVKKSGTQDPTNSAYATYHIWVNRSQSTLSNVVVDDVPDGKQIIDESSIVVYSTKVAQDGTVTEDTTKPLQLNQDYTVKLTTDPTTGQQELLITFNGQITTAYSIRYRSLINSSSTNDTLSNSVTITGDNTKSISQTTTTNTQVVNNSGSASGKNTNLVITKTDSASKKPLAGASFSLYSDNNGVKGQLLRSATTDANGQLTWNNLKSGNYILVETAAPDSYIIPTDLANGKEISVNYSDADSNNNVQLPESNTQGNITLTKTDSDTQAVLPGATFSLYGSAGNLIKAGLTTDANGQIKYSGLDAGSYYFVETSAPTGYTFDSSKHYTVTLNSDNISGTVNVADAEKTGSVILYKVDSDTNQALSGATFTLYKANGTGVASNLTTDAAGQIKVGDLKPGNYYFVETSAPAGYTFDSTAKYTFAITIGDQSQSVIVNAGNAEKRGSVVLTKTDADAFDPTVVAGAVFDLYKAGQSTASVTGLTTDNNGQIKVSGLQPGNYYFVETKAPTGYVLDAAHHNFTVAFDQVTAIGVSVADAEKTGSVLLTKTDSDTNKVLANAAFSLYKKDGTLLKSNLTTNANGQISYDGLKPGDYYFVETSAPAGYTFDSTKQYAFTIVLGDQTTPVTVSSQNAEKTHSVLLTKTDSSDAAKTLSGATFSLYKKDGSLVKDKLTTDAKGQLSYDGLKPGDYYFLETSAPAGYNFDSTKQYAFTIDISDSTDPVVVSAQNAEKTGSVVLTKTDAKTNKTLAGAVFDLYKANGTKIQSGLTTNAKGQIVVANLKPGDYYFVETKAPAGYTLNAGKHYAFTITIGDQTAAASVSVKDTKKPTQTAWTTVHKELPHTGEQVFYFSAITATMLAISAAAAALALKRKREQK</sequence>
<evidence type="ECO:0000256" key="2">
    <source>
        <dbReference type="ARBA" id="ARBA00007257"/>
    </source>
</evidence>
<organism evidence="14 15">
    <name type="scientific">Oenococcus sicerae</name>
    <dbReference type="NCBI Taxonomy" id="2203724"/>
    <lineage>
        <taxon>Bacteria</taxon>
        <taxon>Bacillati</taxon>
        <taxon>Bacillota</taxon>
        <taxon>Bacilli</taxon>
        <taxon>Lactobacillales</taxon>
        <taxon>Lactobacillaceae</taxon>
        <taxon>Oenococcus</taxon>
    </lineage>
</organism>
<feature type="chain" id="PRO_5046955507" description="LPXTG cell wall anchor domain-containing protein" evidence="9">
    <location>
        <begin position="23"/>
        <end position="1773"/>
    </location>
</feature>
<evidence type="ECO:0000256" key="7">
    <source>
        <dbReference type="SAM" id="MobiDB-lite"/>
    </source>
</evidence>
<feature type="domain" description="SpaA-like prealbumin fold" evidence="12">
    <location>
        <begin position="1249"/>
        <end position="1328"/>
    </location>
</feature>
<feature type="domain" description="SpaA-like prealbumin fold" evidence="12">
    <location>
        <begin position="1440"/>
        <end position="1526"/>
    </location>
</feature>
<dbReference type="Pfam" id="PF17961">
    <property type="entry name" value="Big_8"/>
    <property type="match status" value="1"/>
</dbReference>
<feature type="signal peptide" evidence="9">
    <location>
        <begin position="1"/>
        <end position="22"/>
    </location>
</feature>
<reference evidence="14 15" key="1">
    <citation type="journal article" date="2019" name="Syst. Appl. Microbiol.">
        <title>Oenococcus sicerae sp. nov., isolated from French cider.</title>
        <authorList>
            <person name="Cousin F.J."/>
            <person name="Le Guellec R."/>
            <person name="Chagnot C."/>
            <person name="Goux D."/>
            <person name="Dalmasso M."/>
            <person name="Laplace J.M."/>
            <person name="Cretenet M."/>
        </authorList>
    </citation>
    <scope>NUCLEOTIDE SEQUENCE [LARGE SCALE GENOMIC DNA]</scope>
    <source>
        <strain evidence="14 15">UCMA 15228</strain>
    </source>
</reference>
<proteinExistence type="inferred from homology"/>
<feature type="domain" description="Collagen binding" evidence="11">
    <location>
        <begin position="346"/>
        <end position="469"/>
    </location>
</feature>
<dbReference type="SUPFAM" id="SSF49478">
    <property type="entry name" value="Cna protein B-type domain"/>
    <property type="match status" value="7"/>
</dbReference>
<dbReference type="InterPro" id="IPR008456">
    <property type="entry name" value="Collagen-bd_dom"/>
</dbReference>
<feature type="domain" description="Collagen binding" evidence="11">
    <location>
        <begin position="755"/>
        <end position="883"/>
    </location>
</feature>
<keyword evidence="4" id="KW-0964">Secreted</keyword>
<dbReference type="Pfam" id="PF17802">
    <property type="entry name" value="SpaA"/>
    <property type="match status" value="7"/>
</dbReference>
<dbReference type="InterPro" id="IPR011252">
    <property type="entry name" value="Fibrogen-bd_dom1"/>
</dbReference>
<keyword evidence="8" id="KW-1133">Transmembrane helix</keyword>
<feature type="domain" description="SpaA-like prealbumin fold" evidence="12">
    <location>
        <begin position="1057"/>
        <end position="1127"/>
    </location>
</feature>
<evidence type="ECO:0000256" key="5">
    <source>
        <dbReference type="ARBA" id="ARBA00022729"/>
    </source>
</evidence>
<dbReference type="Pfam" id="PF05737">
    <property type="entry name" value="Collagen_bind"/>
    <property type="match status" value="4"/>
</dbReference>
<feature type="region of interest" description="Disordered" evidence="7">
    <location>
        <begin position="579"/>
        <end position="612"/>
    </location>
</feature>
<evidence type="ECO:0000259" key="10">
    <source>
        <dbReference type="Pfam" id="PF00746"/>
    </source>
</evidence>
<comment type="subcellular location">
    <subcellularLocation>
        <location evidence="1">Secreted</location>
        <location evidence="1">Cell wall</location>
        <topology evidence="1">Peptidoglycan-anchor</topology>
    </subcellularLocation>
</comment>
<feature type="region of interest" description="Disordered" evidence="7">
    <location>
        <begin position="731"/>
        <end position="750"/>
    </location>
</feature>
<evidence type="ECO:0000313" key="15">
    <source>
        <dbReference type="Proteomes" id="UP000286907"/>
    </source>
</evidence>
<evidence type="ECO:0000259" key="12">
    <source>
        <dbReference type="Pfam" id="PF17802"/>
    </source>
</evidence>
<gene>
    <name evidence="14" type="ORF">DLJ48_01810</name>
</gene>
<feature type="transmembrane region" description="Helical" evidence="8">
    <location>
        <begin position="1744"/>
        <end position="1766"/>
    </location>
</feature>
<keyword evidence="5 9" id="KW-0732">Signal</keyword>
<feature type="domain" description="Collagen binding" evidence="11">
    <location>
        <begin position="618"/>
        <end position="732"/>
    </location>
</feature>
<protein>
    <recommendedName>
        <fullName evidence="16">LPXTG cell wall anchor domain-containing protein</fullName>
    </recommendedName>
</protein>
<keyword evidence="15" id="KW-1185">Reference proteome</keyword>
<feature type="domain" description="SpaA-like prealbumin fold" evidence="12">
    <location>
        <begin position="1156"/>
        <end position="1244"/>
    </location>
</feature>
<keyword evidence="6" id="KW-0572">Peptidoglycan-anchor</keyword>
<evidence type="ECO:0000256" key="9">
    <source>
        <dbReference type="SAM" id="SignalP"/>
    </source>
</evidence>
<evidence type="ECO:0000256" key="8">
    <source>
        <dbReference type="SAM" id="Phobius"/>
    </source>
</evidence>
<dbReference type="Proteomes" id="UP000286907">
    <property type="component" value="Chromosome"/>
</dbReference>
<dbReference type="PANTHER" id="PTHR36108">
    <property type="entry name" value="COLOSSIN-B-RELATED"/>
    <property type="match status" value="1"/>
</dbReference>
<dbReference type="Gene3D" id="2.60.40.10">
    <property type="entry name" value="Immunoglobulins"/>
    <property type="match status" value="7"/>
</dbReference>
<feature type="domain" description="SpaA-like prealbumin fold" evidence="12">
    <location>
        <begin position="1631"/>
        <end position="1722"/>
    </location>
</feature>
<feature type="domain" description="Collagen binding" evidence="11">
    <location>
        <begin position="901"/>
        <end position="1033"/>
    </location>
</feature>
<feature type="domain" description="SpaA-like prealbumin fold" evidence="12">
    <location>
        <begin position="1536"/>
        <end position="1622"/>
    </location>
</feature>
<dbReference type="PANTHER" id="PTHR36108:SF13">
    <property type="entry name" value="COLOSSIN-B-RELATED"/>
    <property type="match status" value="1"/>
</dbReference>
<dbReference type="EMBL" id="CP029684">
    <property type="protein sequence ID" value="QAS69346.1"/>
    <property type="molecule type" value="Genomic_DNA"/>
</dbReference>
<feature type="domain" description="Gram-positive cocci surface proteins LPxTG" evidence="10">
    <location>
        <begin position="1733"/>
        <end position="1772"/>
    </location>
</feature>